<dbReference type="Gene3D" id="1.10.10.10">
    <property type="entry name" value="Winged helix-like DNA-binding domain superfamily/Winged helix DNA-binding domain"/>
    <property type="match status" value="1"/>
</dbReference>
<organism evidence="6 7">
    <name type="scientific">Caulobacter segnis</name>
    <dbReference type="NCBI Taxonomy" id="88688"/>
    <lineage>
        <taxon>Bacteria</taxon>
        <taxon>Pseudomonadati</taxon>
        <taxon>Pseudomonadota</taxon>
        <taxon>Alphaproteobacteria</taxon>
        <taxon>Caulobacterales</taxon>
        <taxon>Caulobacteraceae</taxon>
        <taxon>Caulobacter</taxon>
    </lineage>
</organism>
<dbReference type="CDD" id="cd06170">
    <property type="entry name" value="LuxR_C_like"/>
    <property type="match status" value="1"/>
</dbReference>
<sequence>MVQSVSAAFDKLTPREREILRLIAAHLQSKEIARALGLSPKTVEMHVLSARRRLSGLSRRDAALAFVAWEGGDPGNDYRRQSDDLAPLAVASLPDREIASGQGEIEVSHGLRTTVESDVSSTSANRVAPRQRTALEGLVVAILGDDRPVTTQQDWRHRMSPPQWLGLILASAALTTALMAITAISIHEFMKAVERIWRF</sequence>
<keyword evidence="2" id="KW-0238">DNA-binding</keyword>
<gene>
    <name evidence="6" type="ORF">MZV50_25860</name>
</gene>
<keyword evidence="3" id="KW-0804">Transcription</keyword>
<keyword evidence="4" id="KW-0472">Membrane</keyword>
<evidence type="ECO:0000259" key="5">
    <source>
        <dbReference type="PROSITE" id="PS50043"/>
    </source>
</evidence>
<dbReference type="Pfam" id="PF00196">
    <property type="entry name" value="GerE"/>
    <property type="match status" value="1"/>
</dbReference>
<dbReference type="PANTHER" id="PTHR44688">
    <property type="entry name" value="DNA-BINDING TRANSCRIPTIONAL ACTIVATOR DEVR_DOSR"/>
    <property type="match status" value="1"/>
</dbReference>
<dbReference type="PROSITE" id="PS50043">
    <property type="entry name" value="HTH_LUXR_2"/>
    <property type="match status" value="1"/>
</dbReference>
<accession>A0ABY4ZTL9</accession>
<dbReference type="InterPro" id="IPR016032">
    <property type="entry name" value="Sig_transdc_resp-reg_C-effctor"/>
</dbReference>
<dbReference type="InterPro" id="IPR036388">
    <property type="entry name" value="WH-like_DNA-bd_sf"/>
</dbReference>
<keyword evidence="1" id="KW-0805">Transcription regulation</keyword>
<proteinExistence type="predicted"/>
<keyword evidence="7" id="KW-1185">Reference proteome</keyword>
<evidence type="ECO:0000256" key="4">
    <source>
        <dbReference type="SAM" id="Phobius"/>
    </source>
</evidence>
<dbReference type="SMART" id="SM00421">
    <property type="entry name" value="HTH_LUXR"/>
    <property type="match status" value="1"/>
</dbReference>
<reference evidence="6 7" key="1">
    <citation type="submission" date="2022-04" db="EMBL/GenBank/DDBJ databases">
        <title>Genome sequence of soybean root-associated Caulobacter segnis RL271.</title>
        <authorList>
            <person name="Longley R."/>
            <person name="Bonito G."/>
            <person name="Trigodet F."/>
            <person name="Crosson S."/>
            <person name="Fiebig A."/>
        </authorList>
    </citation>
    <scope>NUCLEOTIDE SEQUENCE [LARGE SCALE GENOMIC DNA]</scope>
    <source>
        <strain evidence="6 7">RL271</strain>
    </source>
</reference>
<dbReference type="PRINTS" id="PR00038">
    <property type="entry name" value="HTHLUXR"/>
</dbReference>
<dbReference type="SUPFAM" id="SSF46894">
    <property type="entry name" value="C-terminal effector domain of the bipartite response regulators"/>
    <property type="match status" value="1"/>
</dbReference>
<evidence type="ECO:0000256" key="3">
    <source>
        <dbReference type="ARBA" id="ARBA00023163"/>
    </source>
</evidence>
<keyword evidence="4" id="KW-1133">Transmembrane helix</keyword>
<feature type="domain" description="HTH luxR-type" evidence="5">
    <location>
        <begin position="5"/>
        <end position="70"/>
    </location>
</feature>
<feature type="transmembrane region" description="Helical" evidence="4">
    <location>
        <begin position="164"/>
        <end position="186"/>
    </location>
</feature>
<keyword evidence="4" id="KW-0812">Transmembrane</keyword>
<evidence type="ECO:0000256" key="2">
    <source>
        <dbReference type="ARBA" id="ARBA00023125"/>
    </source>
</evidence>
<protein>
    <submittedName>
        <fullName evidence="6">Helix-turn-helix transcriptional regulator</fullName>
    </submittedName>
</protein>
<evidence type="ECO:0000313" key="7">
    <source>
        <dbReference type="Proteomes" id="UP001057520"/>
    </source>
</evidence>
<name>A0ABY4ZTL9_9CAUL</name>
<dbReference type="InterPro" id="IPR000792">
    <property type="entry name" value="Tscrpt_reg_LuxR_C"/>
</dbReference>
<dbReference type="Proteomes" id="UP001057520">
    <property type="component" value="Chromosome"/>
</dbReference>
<dbReference type="EMBL" id="CP096040">
    <property type="protein sequence ID" value="USQ95921.1"/>
    <property type="molecule type" value="Genomic_DNA"/>
</dbReference>
<evidence type="ECO:0000313" key="6">
    <source>
        <dbReference type="EMBL" id="USQ95921.1"/>
    </source>
</evidence>
<evidence type="ECO:0000256" key="1">
    <source>
        <dbReference type="ARBA" id="ARBA00023015"/>
    </source>
</evidence>
<dbReference type="PANTHER" id="PTHR44688:SF16">
    <property type="entry name" value="DNA-BINDING TRANSCRIPTIONAL ACTIVATOR DEVR_DOSR"/>
    <property type="match status" value="1"/>
</dbReference>